<evidence type="ECO:0000256" key="5">
    <source>
        <dbReference type="SAM" id="MobiDB-lite"/>
    </source>
</evidence>
<dbReference type="Gene3D" id="3.40.50.10140">
    <property type="entry name" value="Toll/interleukin-1 receptor homology (TIR) domain"/>
    <property type="match status" value="1"/>
</dbReference>
<evidence type="ECO:0000256" key="2">
    <source>
        <dbReference type="ARBA" id="ARBA00022801"/>
    </source>
</evidence>
<reference evidence="7" key="1">
    <citation type="submission" date="2018-02" db="EMBL/GenBank/DDBJ databases">
        <authorList>
            <person name="Cohen D.B."/>
            <person name="Kent A.D."/>
        </authorList>
    </citation>
    <scope>NUCLEOTIDE SEQUENCE</scope>
</reference>
<name>A0A2N9H3T3_FAGSY</name>
<dbReference type="PROSITE" id="PS50104">
    <property type="entry name" value="TIR"/>
    <property type="match status" value="1"/>
</dbReference>
<proteinExistence type="predicted"/>
<accession>A0A2N9H3T3</accession>
<feature type="domain" description="TIR" evidence="6">
    <location>
        <begin position="15"/>
        <end position="181"/>
    </location>
</feature>
<evidence type="ECO:0000256" key="3">
    <source>
        <dbReference type="ARBA" id="ARBA00023027"/>
    </source>
</evidence>
<gene>
    <name evidence="7" type="ORF">FSB_LOCUS34584</name>
</gene>
<dbReference type="PANTHER" id="PTHR32009">
    <property type="entry name" value="TMV RESISTANCE PROTEIN N-LIKE"/>
    <property type="match status" value="1"/>
</dbReference>
<evidence type="ECO:0000256" key="4">
    <source>
        <dbReference type="ARBA" id="ARBA00047304"/>
    </source>
</evidence>
<dbReference type="FunFam" id="3.40.50.10140:FF:000007">
    <property type="entry name" value="Disease resistance protein (TIR-NBS-LRR class)"/>
    <property type="match status" value="1"/>
</dbReference>
<feature type="region of interest" description="Disordered" evidence="5">
    <location>
        <begin position="402"/>
        <end position="429"/>
    </location>
</feature>
<dbReference type="PANTHER" id="PTHR32009:SF39">
    <property type="entry name" value="TIR DOMAIN-CONTAINING PROTEIN"/>
    <property type="match status" value="1"/>
</dbReference>
<organism evidence="7">
    <name type="scientific">Fagus sylvatica</name>
    <name type="common">Beechnut</name>
    <dbReference type="NCBI Taxonomy" id="28930"/>
    <lineage>
        <taxon>Eukaryota</taxon>
        <taxon>Viridiplantae</taxon>
        <taxon>Streptophyta</taxon>
        <taxon>Embryophyta</taxon>
        <taxon>Tracheophyta</taxon>
        <taxon>Spermatophyta</taxon>
        <taxon>Magnoliopsida</taxon>
        <taxon>eudicotyledons</taxon>
        <taxon>Gunneridae</taxon>
        <taxon>Pentapetalae</taxon>
        <taxon>rosids</taxon>
        <taxon>fabids</taxon>
        <taxon>Fagales</taxon>
        <taxon>Fagaceae</taxon>
        <taxon>Fagus</taxon>
    </lineage>
</organism>
<sequence length="447" mass="50063">MAFLTNKGASSSSTHRWDIFLSFRGETRNGFTGHLYKALCDKGFNTFIDNDLPRGEEISVELLKAIESSMVSIIVFSENYASSTSCLDELTKILECKENGQLVLPIFYKVTPTEVRKQEGKFGSALVNYEERFHDNIKKVEGWRAALTKAANLSGLHYEDGFGGTGGRLSEWGATARKELVDANKVLANEPWSYDKYLVVFQQIEDDAPCSSLNPYKTPFWVQFYNIRRMKKEVVEMIGFGKGLNEGEVKEEQPSKAEDVNPMSMDPHLATATIPIEDRSYLVTHGMDVSFEGELIVIDNSIYGNFGGTTRMEGYVLYEENSNIGPQQSCLEVEVGSKSPLRRPNYQLLNVVKFVAQAKPQWGQEGQKATGDYNNMAQENGAVQMSKNETRKRKIKDHNADLGLIGSVPPAKKGRAQSESQENVKKHKMKEPCDEDNHCFLAVVVGF</sequence>
<evidence type="ECO:0000259" key="6">
    <source>
        <dbReference type="PROSITE" id="PS50104"/>
    </source>
</evidence>
<dbReference type="InterPro" id="IPR035897">
    <property type="entry name" value="Toll_tir_struct_dom_sf"/>
</dbReference>
<dbReference type="SMART" id="SM00255">
    <property type="entry name" value="TIR"/>
    <property type="match status" value="1"/>
</dbReference>
<protein>
    <recommendedName>
        <fullName evidence="1">ADP-ribosyl cyclase/cyclic ADP-ribose hydrolase</fullName>
        <ecNumber evidence="1">3.2.2.6</ecNumber>
    </recommendedName>
</protein>
<evidence type="ECO:0000256" key="1">
    <source>
        <dbReference type="ARBA" id="ARBA00011982"/>
    </source>
</evidence>
<dbReference type="EMBL" id="OIVN01002822">
    <property type="protein sequence ID" value="SPD06702.1"/>
    <property type="molecule type" value="Genomic_DNA"/>
</dbReference>
<dbReference type="EC" id="3.2.2.6" evidence="1"/>
<dbReference type="AlphaFoldDB" id="A0A2N9H3T3"/>
<dbReference type="InterPro" id="IPR000157">
    <property type="entry name" value="TIR_dom"/>
</dbReference>
<dbReference type="SUPFAM" id="SSF52200">
    <property type="entry name" value="Toll/Interleukin receptor TIR domain"/>
    <property type="match status" value="1"/>
</dbReference>
<dbReference type="Pfam" id="PF01582">
    <property type="entry name" value="TIR"/>
    <property type="match status" value="1"/>
</dbReference>
<comment type="catalytic activity">
    <reaction evidence="4">
        <text>NAD(+) + H2O = ADP-D-ribose + nicotinamide + H(+)</text>
        <dbReference type="Rhea" id="RHEA:16301"/>
        <dbReference type="ChEBI" id="CHEBI:15377"/>
        <dbReference type="ChEBI" id="CHEBI:15378"/>
        <dbReference type="ChEBI" id="CHEBI:17154"/>
        <dbReference type="ChEBI" id="CHEBI:57540"/>
        <dbReference type="ChEBI" id="CHEBI:57967"/>
        <dbReference type="EC" id="3.2.2.6"/>
    </reaction>
    <physiologicalReaction direction="left-to-right" evidence="4">
        <dbReference type="Rhea" id="RHEA:16302"/>
    </physiologicalReaction>
</comment>
<keyword evidence="3" id="KW-0520">NAD</keyword>
<evidence type="ECO:0000313" key="7">
    <source>
        <dbReference type="EMBL" id="SPD06702.1"/>
    </source>
</evidence>
<dbReference type="GO" id="GO:0007165">
    <property type="term" value="P:signal transduction"/>
    <property type="evidence" value="ECO:0007669"/>
    <property type="project" value="InterPro"/>
</dbReference>
<keyword evidence="2" id="KW-0378">Hydrolase</keyword>
<dbReference type="GO" id="GO:0061809">
    <property type="term" value="F:NAD+ nucleosidase activity, cyclic ADP-ribose generating"/>
    <property type="evidence" value="ECO:0007669"/>
    <property type="project" value="UniProtKB-EC"/>
</dbReference>